<dbReference type="Gramene" id="PVH66434">
    <property type="protein sequence ID" value="PVH66434"/>
    <property type="gene ID" value="PAHAL_1G244900"/>
</dbReference>
<protein>
    <submittedName>
        <fullName evidence="1">Uncharacterized protein</fullName>
    </submittedName>
</protein>
<dbReference type="AlphaFoldDB" id="A0A2T8KW94"/>
<dbReference type="EMBL" id="CM008046">
    <property type="protein sequence ID" value="PVH66434.1"/>
    <property type="molecule type" value="Genomic_DNA"/>
</dbReference>
<dbReference type="Proteomes" id="UP000243499">
    <property type="component" value="Chromosome 1"/>
</dbReference>
<sequence>MGYKYAAPRIEGYAFLGFMGVCYSSRREQFRREQFRATVAASLKPFLRALLSPV</sequence>
<proteinExistence type="predicted"/>
<evidence type="ECO:0000313" key="1">
    <source>
        <dbReference type="EMBL" id="PVH66434.1"/>
    </source>
</evidence>
<organism evidence="1">
    <name type="scientific">Panicum hallii</name>
    <dbReference type="NCBI Taxonomy" id="206008"/>
    <lineage>
        <taxon>Eukaryota</taxon>
        <taxon>Viridiplantae</taxon>
        <taxon>Streptophyta</taxon>
        <taxon>Embryophyta</taxon>
        <taxon>Tracheophyta</taxon>
        <taxon>Spermatophyta</taxon>
        <taxon>Magnoliopsida</taxon>
        <taxon>Liliopsida</taxon>
        <taxon>Poales</taxon>
        <taxon>Poaceae</taxon>
        <taxon>PACMAD clade</taxon>
        <taxon>Panicoideae</taxon>
        <taxon>Panicodae</taxon>
        <taxon>Paniceae</taxon>
        <taxon>Panicinae</taxon>
        <taxon>Panicum</taxon>
        <taxon>Panicum sect. Panicum</taxon>
    </lineage>
</organism>
<accession>A0A2T8KW94</accession>
<gene>
    <name evidence="1" type="ORF">PAHAL_1G244900</name>
</gene>
<name>A0A2T8KW94_9POAL</name>
<reference evidence="1" key="1">
    <citation type="submission" date="2018-04" db="EMBL/GenBank/DDBJ databases">
        <title>WGS assembly of Panicum hallii.</title>
        <authorList>
            <person name="Lovell J."/>
            <person name="Jenkins J."/>
            <person name="Lowry D."/>
            <person name="Mamidi S."/>
            <person name="Sreedasyam A."/>
            <person name="Weng X."/>
            <person name="Barry K."/>
            <person name="Bonette J."/>
            <person name="Campitelli B."/>
            <person name="Daum C."/>
            <person name="Gordon S."/>
            <person name="Gould B."/>
            <person name="Lipzen A."/>
            <person name="Macqueen A."/>
            <person name="Palacio-Mejia J."/>
            <person name="Plott C."/>
            <person name="Shakirov E."/>
            <person name="Shu S."/>
            <person name="Yoshinaga Y."/>
            <person name="Zane M."/>
            <person name="Rokhsar D."/>
            <person name="Grimwood J."/>
            <person name="Schmutz J."/>
            <person name="Juenger T."/>
        </authorList>
    </citation>
    <scope>NUCLEOTIDE SEQUENCE [LARGE SCALE GENOMIC DNA]</scope>
    <source>
        <strain evidence="1">FIL2</strain>
    </source>
</reference>